<dbReference type="GO" id="GO:0003677">
    <property type="term" value="F:DNA binding"/>
    <property type="evidence" value="ECO:0007669"/>
    <property type="project" value="UniProtKB-KW"/>
</dbReference>
<protein>
    <submittedName>
        <fullName evidence="5">MerR family transcriptional regulator</fullName>
    </submittedName>
    <submittedName>
        <fullName evidence="4">Transcriptional regulator MerR family</fullName>
    </submittedName>
</protein>
<dbReference type="InterPro" id="IPR009061">
    <property type="entry name" value="DNA-bd_dom_put_sf"/>
</dbReference>
<reference evidence="5 7" key="2">
    <citation type="submission" date="2019-01" db="EMBL/GenBank/DDBJ databases">
        <title>Anoxybacillus flavithermus in powdered infant formula.</title>
        <authorList>
            <person name="Rhee M.S."/>
            <person name="Choi I.-G."/>
            <person name="Cho T.J."/>
            <person name="Park B."/>
        </authorList>
    </citation>
    <scope>NUCLEOTIDE SEQUENCE [LARGE SCALE GENOMIC DNA]</scope>
    <source>
        <strain evidence="5 7">FHS-PPAM212</strain>
    </source>
</reference>
<dbReference type="InterPro" id="IPR000551">
    <property type="entry name" value="MerR-type_HTH_dom"/>
</dbReference>
<dbReference type="InterPro" id="IPR047057">
    <property type="entry name" value="MerR_fam"/>
</dbReference>
<keyword evidence="2" id="KW-0175">Coiled coil</keyword>
<feature type="domain" description="HTH merR-type" evidence="3">
    <location>
        <begin position="9"/>
        <end position="77"/>
    </location>
</feature>
<dbReference type="Gene3D" id="1.10.1660.10">
    <property type="match status" value="1"/>
</dbReference>
<dbReference type="PATRIC" id="fig|33934.7.peg.375"/>
<dbReference type="SUPFAM" id="SSF46955">
    <property type="entry name" value="Putative DNA-binding domain"/>
    <property type="match status" value="1"/>
</dbReference>
<name>A0A178TMF2_9BACL</name>
<accession>A0A178TMF2</accession>
<dbReference type="OMA" id="CSNYRYY"/>
<sequence>MGSEFVGKLLKIGELAELAGVSKRTIDYYTQLGLLEPVRSETNYRYYPEESIEHLQLIHALKKQHLTLEEIRERLQLMKKQPAPMNEIIDKIEHLQEQMQHIQEEVLELKPLLKQLNEQQIKMMTKPLTQQGYALLHSLGILLGGNPFIYDFLSRK</sequence>
<evidence type="ECO:0000313" key="4">
    <source>
        <dbReference type="EMBL" id="OAO82144.1"/>
    </source>
</evidence>
<dbReference type="AlphaFoldDB" id="A0A178TMF2"/>
<dbReference type="EMBL" id="LUCQ01000033">
    <property type="protein sequence ID" value="OAO82144.1"/>
    <property type="molecule type" value="Genomic_DNA"/>
</dbReference>
<comment type="caution">
    <text evidence="4">The sequence shown here is derived from an EMBL/GenBank/DDBJ whole genome shotgun (WGS) entry which is preliminary data.</text>
</comment>
<evidence type="ECO:0000313" key="7">
    <source>
        <dbReference type="Proteomes" id="UP000286434"/>
    </source>
</evidence>
<dbReference type="Pfam" id="PF13411">
    <property type="entry name" value="MerR_1"/>
    <property type="match status" value="1"/>
</dbReference>
<dbReference type="OrthoDB" id="166060at2"/>
<dbReference type="GO" id="GO:0003700">
    <property type="term" value="F:DNA-binding transcription factor activity"/>
    <property type="evidence" value="ECO:0007669"/>
    <property type="project" value="InterPro"/>
</dbReference>
<keyword evidence="1" id="KW-0238">DNA-binding</keyword>
<evidence type="ECO:0000313" key="6">
    <source>
        <dbReference type="Proteomes" id="UP000078336"/>
    </source>
</evidence>
<dbReference type="SMART" id="SM00422">
    <property type="entry name" value="HTH_MERR"/>
    <property type="match status" value="1"/>
</dbReference>
<keyword evidence="6" id="KW-1185">Reference proteome</keyword>
<feature type="coiled-coil region" evidence="2">
    <location>
        <begin position="61"/>
        <end position="105"/>
    </location>
</feature>
<organism evidence="4 6">
    <name type="scientific">Anoxybacillus flavithermus</name>
    <dbReference type="NCBI Taxonomy" id="33934"/>
    <lineage>
        <taxon>Bacteria</taxon>
        <taxon>Bacillati</taxon>
        <taxon>Bacillota</taxon>
        <taxon>Bacilli</taxon>
        <taxon>Bacillales</taxon>
        <taxon>Anoxybacillaceae</taxon>
        <taxon>Anoxybacillus</taxon>
    </lineage>
</organism>
<proteinExistence type="predicted"/>
<dbReference type="EMBL" id="SBBW01000047">
    <property type="protein sequence ID" value="RWU11425.1"/>
    <property type="molecule type" value="Genomic_DNA"/>
</dbReference>
<evidence type="ECO:0000313" key="5">
    <source>
        <dbReference type="EMBL" id="RWU11425.1"/>
    </source>
</evidence>
<evidence type="ECO:0000256" key="2">
    <source>
        <dbReference type="SAM" id="Coils"/>
    </source>
</evidence>
<gene>
    <name evidence="5" type="ORF">EA138_10550</name>
    <name evidence="4" type="ORF">TAF16_0368</name>
</gene>
<evidence type="ECO:0000259" key="3">
    <source>
        <dbReference type="PROSITE" id="PS50937"/>
    </source>
</evidence>
<dbReference type="Proteomes" id="UP000078336">
    <property type="component" value="Unassembled WGS sequence"/>
</dbReference>
<dbReference type="RefSeq" id="WP_004892278.1">
    <property type="nucleotide sequence ID" value="NZ_JABJVD010000060.1"/>
</dbReference>
<dbReference type="PRINTS" id="PR00040">
    <property type="entry name" value="HTHMERR"/>
</dbReference>
<dbReference type="PANTHER" id="PTHR30204:SF95">
    <property type="entry name" value="HTH-TYPE TRANSCRIPTIONAL REGULATOR CUER"/>
    <property type="match status" value="1"/>
</dbReference>
<dbReference type="PANTHER" id="PTHR30204">
    <property type="entry name" value="REDOX-CYCLING DRUG-SENSING TRANSCRIPTIONAL ACTIVATOR SOXR"/>
    <property type="match status" value="1"/>
</dbReference>
<reference evidence="4 6" key="1">
    <citation type="submission" date="2016-03" db="EMBL/GenBank/DDBJ databases">
        <title>Spore heat resistance.</title>
        <authorList>
            <person name="Boekhorst J."/>
            <person name="Berendsen E.M."/>
            <person name="Wells-Bennik M.H."/>
            <person name="Kuipers O.P."/>
        </authorList>
    </citation>
    <scope>NUCLEOTIDE SEQUENCE [LARGE SCALE GENOMIC DNA]</scope>
    <source>
        <strain evidence="4 6">AF16</strain>
    </source>
</reference>
<dbReference type="PROSITE" id="PS50937">
    <property type="entry name" value="HTH_MERR_2"/>
    <property type="match status" value="1"/>
</dbReference>
<dbReference type="Proteomes" id="UP000286434">
    <property type="component" value="Unassembled WGS sequence"/>
</dbReference>
<evidence type="ECO:0000256" key="1">
    <source>
        <dbReference type="ARBA" id="ARBA00023125"/>
    </source>
</evidence>